<dbReference type="InterPro" id="IPR036388">
    <property type="entry name" value="WH-like_DNA-bd_sf"/>
</dbReference>
<dbReference type="Proteomes" id="UP000003452">
    <property type="component" value="Unassembled WGS sequence"/>
</dbReference>
<dbReference type="OrthoDB" id="5570695at2"/>
<dbReference type="AlphaFoldDB" id="B5CWD2"/>
<proteinExistence type="predicted"/>
<evidence type="ECO:0008006" key="3">
    <source>
        <dbReference type="Google" id="ProtNLM"/>
    </source>
</evidence>
<protein>
    <recommendedName>
        <fullName evidence="3">Winged helix-turn-helix domain-containing protein</fullName>
    </recommendedName>
</protein>
<dbReference type="GeneID" id="43183545"/>
<name>B5CWD2_PHOPM</name>
<dbReference type="RefSeq" id="WP_007558661.1">
    <property type="nucleotide sequence ID" value="NZ_DS990119.1"/>
</dbReference>
<sequence>MNKYEIEKNAGLIWNLLNTRYYWSYTELRTESHLSDMELGAAIGWLAHEDKIEIDMGNETSVQRFHYLC</sequence>
<reference evidence="1 2" key="1">
    <citation type="submission" date="2008-08" db="EMBL/GenBank/DDBJ databases">
        <title>Draft genome sequence of Bacteroides plebeius (DSM 17135).</title>
        <authorList>
            <person name="Sudarsanam P."/>
            <person name="Ley R."/>
            <person name="Guruge J."/>
            <person name="Turnbaugh P.J."/>
            <person name="Mahowald M."/>
            <person name="Liep D."/>
            <person name="Gordon J."/>
        </authorList>
    </citation>
    <scope>NUCLEOTIDE SEQUENCE [LARGE SCALE GENOMIC DNA]</scope>
    <source>
        <strain evidence="2">DSM 17135 / JCM 12973 / M2</strain>
    </source>
</reference>
<comment type="caution">
    <text evidence="1">The sequence shown here is derived from an EMBL/GenBank/DDBJ whole genome shotgun (WGS) entry which is preliminary data.</text>
</comment>
<dbReference type="EMBL" id="ABQC02000012">
    <property type="protein sequence ID" value="EDY96579.1"/>
    <property type="molecule type" value="Genomic_DNA"/>
</dbReference>
<dbReference type="Pfam" id="PF10771">
    <property type="entry name" value="DUF2582"/>
    <property type="match status" value="1"/>
</dbReference>
<reference evidence="1 2" key="2">
    <citation type="submission" date="2008-08" db="EMBL/GenBank/DDBJ databases">
        <authorList>
            <person name="Fulton L."/>
            <person name="Clifton S."/>
            <person name="Fulton B."/>
            <person name="Xu J."/>
            <person name="Minx P."/>
            <person name="Pepin K.H."/>
            <person name="Johnson M."/>
            <person name="Thiruvilangam P."/>
            <person name="Bhonagiri V."/>
            <person name="Nash W.E."/>
            <person name="Mardis E.R."/>
            <person name="Wilson R.K."/>
        </authorList>
    </citation>
    <scope>NUCLEOTIDE SEQUENCE [LARGE SCALE GENOMIC DNA]</scope>
    <source>
        <strain evidence="2">DSM 17135 / JCM 12973 / M2</strain>
    </source>
</reference>
<accession>B5CWD2</accession>
<dbReference type="InterPro" id="IPR019707">
    <property type="entry name" value="DUF2582"/>
</dbReference>
<evidence type="ECO:0000313" key="1">
    <source>
        <dbReference type="EMBL" id="EDY96579.1"/>
    </source>
</evidence>
<gene>
    <name evidence="1" type="ORF">BACPLE_01022</name>
</gene>
<organism evidence="1 2">
    <name type="scientific">Phocaeicola plebeius (strain DSM 17135 / JCM 12973 / CCUG 54634 / M2)</name>
    <name type="common">Bacteroides plebeius</name>
    <dbReference type="NCBI Taxonomy" id="484018"/>
    <lineage>
        <taxon>Bacteria</taxon>
        <taxon>Pseudomonadati</taxon>
        <taxon>Bacteroidota</taxon>
        <taxon>Bacteroidia</taxon>
        <taxon>Bacteroidales</taxon>
        <taxon>Bacteroidaceae</taxon>
        <taxon>Phocaeicola</taxon>
    </lineage>
</organism>
<dbReference type="Gene3D" id="1.10.10.10">
    <property type="entry name" value="Winged helix-like DNA-binding domain superfamily/Winged helix DNA-binding domain"/>
    <property type="match status" value="1"/>
</dbReference>
<evidence type="ECO:0000313" key="2">
    <source>
        <dbReference type="Proteomes" id="UP000003452"/>
    </source>
</evidence>
<dbReference type="HOGENOM" id="CLU_175324_0_1_10"/>